<dbReference type="Proteomes" id="UP000189933">
    <property type="component" value="Unassembled WGS sequence"/>
</dbReference>
<dbReference type="Pfam" id="PF07670">
    <property type="entry name" value="Gate"/>
    <property type="match status" value="1"/>
</dbReference>
<evidence type="ECO:0000259" key="2">
    <source>
        <dbReference type="Pfam" id="PF07670"/>
    </source>
</evidence>
<organism evidence="3 4">
    <name type="scientific">Carboxydocella sporoproducens DSM 16521</name>
    <dbReference type="NCBI Taxonomy" id="1121270"/>
    <lineage>
        <taxon>Bacteria</taxon>
        <taxon>Bacillati</taxon>
        <taxon>Bacillota</taxon>
        <taxon>Clostridia</taxon>
        <taxon>Eubacteriales</taxon>
        <taxon>Clostridiales Family XVI. Incertae Sedis</taxon>
        <taxon>Carboxydocella</taxon>
    </lineage>
</organism>
<feature type="domain" description="Nucleoside transporter/FeoB GTPase Gate" evidence="2">
    <location>
        <begin position="42"/>
        <end position="152"/>
    </location>
</feature>
<dbReference type="OrthoDB" id="9782481at2"/>
<gene>
    <name evidence="3" type="ORF">SAMN02745885_00662</name>
</gene>
<keyword evidence="1" id="KW-1133">Transmembrane helix</keyword>
<evidence type="ECO:0000256" key="1">
    <source>
        <dbReference type="SAM" id="Phobius"/>
    </source>
</evidence>
<feature type="transmembrane region" description="Helical" evidence="1">
    <location>
        <begin position="165"/>
        <end position="183"/>
    </location>
</feature>
<feature type="transmembrane region" description="Helical" evidence="1">
    <location>
        <begin position="92"/>
        <end position="114"/>
    </location>
</feature>
<proteinExistence type="predicted"/>
<keyword evidence="4" id="KW-1185">Reference proteome</keyword>
<feature type="transmembrane region" description="Helical" evidence="1">
    <location>
        <begin position="135"/>
        <end position="153"/>
    </location>
</feature>
<name>A0A1T4MQR2_9FIRM</name>
<dbReference type="EMBL" id="FUXM01000005">
    <property type="protein sequence ID" value="SJZ69211.1"/>
    <property type="molecule type" value="Genomic_DNA"/>
</dbReference>
<feature type="transmembrane region" description="Helical" evidence="1">
    <location>
        <begin position="37"/>
        <end position="55"/>
    </location>
</feature>
<accession>A0A1T4MQR2</accession>
<evidence type="ECO:0000313" key="3">
    <source>
        <dbReference type="EMBL" id="SJZ69211.1"/>
    </source>
</evidence>
<keyword evidence="1" id="KW-0812">Transmembrane</keyword>
<sequence>MLNWLWSGLLLCGFLFGAINGQIDRVLQAAWQGAQQAVELALGLVGIMAFWLGILRIAEEAGLVNGLARLLRPLLIRLFPDVPVQHPAMGAMLMNIAANLLGLGNAATPLGLLAMQELQKLNGYRDEASNAMCTFLVLNTACFTLIPTTVIALRAKLGAQQPTDIIGPTMLATLFGLGAGLLLDRWWRRRRWW</sequence>
<reference evidence="4" key="1">
    <citation type="submission" date="2017-02" db="EMBL/GenBank/DDBJ databases">
        <authorList>
            <person name="Varghese N."/>
            <person name="Submissions S."/>
        </authorList>
    </citation>
    <scope>NUCLEOTIDE SEQUENCE [LARGE SCALE GENOMIC DNA]</scope>
    <source>
        <strain evidence="4">DSM 16521</strain>
    </source>
</reference>
<dbReference type="RefSeq" id="WP_078664773.1">
    <property type="nucleotide sequence ID" value="NZ_FUXM01000005.1"/>
</dbReference>
<evidence type="ECO:0000313" key="4">
    <source>
        <dbReference type="Proteomes" id="UP000189933"/>
    </source>
</evidence>
<dbReference type="InterPro" id="IPR011642">
    <property type="entry name" value="Gate_dom"/>
</dbReference>
<protein>
    <submittedName>
        <fullName evidence="3">Spore maturation protein A</fullName>
    </submittedName>
</protein>
<keyword evidence="1" id="KW-0472">Membrane</keyword>
<dbReference type="AlphaFoldDB" id="A0A1T4MQR2"/>